<evidence type="ECO:0000259" key="4">
    <source>
        <dbReference type="PROSITE" id="PS51352"/>
    </source>
</evidence>
<evidence type="ECO:0000256" key="1">
    <source>
        <dbReference type="ARBA" id="ARBA00008987"/>
    </source>
</evidence>
<dbReference type="OrthoDB" id="32134at2"/>
<dbReference type="RefSeq" id="WP_104850417.1">
    <property type="nucleotide sequence ID" value="NZ_PKOZ01000012.1"/>
</dbReference>
<dbReference type="InterPro" id="IPR036249">
    <property type="entry name" value="Thioredoxin-like_sf"/>
</dbReference>
<reference evidence="5 6" key="1">
    <citation type="submission" date="2017-12" db="EMBL/GenBank/DDBJ databases">
        <title>Taxonomic description and draft genome of Pradoshia cofamensis Gen. nov., sp. nov., a thermotolerant bacillale isolated from anterior gut of earthworm Eisenia fetida.</title>
        <authorList>
            <person name="Saha T."/>
            <person name="Chakraborty R."/>
        </authorList>
    </citation>
    <scope>NUCLEOTIDE SEQUENCE [LARGE SCALE GENOMIC DNA]</scope>
    <source>
        <strain evidence="5 6">EAG3</strain>
    </source>
</reference>
<gene>
    <name evidence="5" type="ORF">CYL18_15385</name>
</gene>
<dbReference type="Pfam" id="PF00085">
    <property type="entry name" value="Thioredoxin"/>
    <property type="match status" value="1"/>
</dbReference>
<dbReference type="CDD" id="cd02947">
    <property type="entry name" value="TRX_family"/>
    <property type="match status" value="1"/>
</dbReference>
<keyword evidence="3" id="KW-0676">Redox-active center</keyword>
<protein>
    <submittedName>
        <fullName evidence="5">Thiol reductase thioredoxin</fullName>
    </submittedName>
</protein>
<dbReference type="GO" id="GO:0015035">
    <property type="term" value="F:protein-disulfide reductase activity"/>
    <property type="evidence" value="ECO:0007669"/>
    <property type="project" value="TreeGrafter"/>
</dbReference>
<evidence type="ECO:0000256" key="3">
    <source>
        <dbReference type="ARBA" id="ARBA00023284"/>
    </source>
</evidence>
<feature type="domain" description="Thioredoxin" evidence="4">
    <location>
        <begin position="34"/>
        <end position="154"/>
    </location>
</feature>
<dbReference type="Proteomes" id="UP000239663">
    <property type="component" value="Unassembled WGS sequence"/>
</dbReference>
<comment type="similarity">
    <text evidence="1">Belongs to the thioredoxin family.</text>
</comment>
<dbReference type="InterPro" id="IPR013766">
    <property type="entry name" value="Thioredoxin_domain"/>
</dbReference>
<dbReference type="SUPFAM" id="SSF52833">
    <property type="entry name" value="Thioredoxin-like"/>
    <property type="match status" value="1"/>
</dbReference>
<proteinExistence type="inferred from homology"/>
<evidence type="ECO:0000313" key="6">
    <source>
        <dbReference type="Proteomes" id="UP000239663"/>
    </source>
</evidence>
<dbReference type="AlphaFoldDB" id="A0A2S7MWX2"/>
<comment type="caution">
    <text evidence="5">The sequence shown here is derived from an EMBL/GenBank/DDBJ whole genome shotgun (WGS) entry which is preliminary data.</text>
</comment>
<dbReference type="Gene3D" id="3.40.30.10">
    <property type="entry name" value="Glutaredoxin"/>
    <property type="match status" value="1"/>
</dbReference>
<keyword evidence="6" id="KW-1185">Reference proteome</keyword>
<sequence>MKKVFIFSAVVILIFAVIAILTNQQKAEQTAGNPYGTDDLKSSTIDLLDDENYQNIITPDELDQKLEEEESIIVYYFSPECIHCMNTTPVLMPVAEEMDKHVYQYNLLEYENGWNEFNIQSTPTLVKYENGKETSRIVGEQPKEEFEEWFQANK</sequence>
<keyword evidence="2" id="KW-1015">Disulfide bond</keyword>
<dbReference type="PANTHER" id="PTHR45663">
    <property type="entry name" value="GEO12009P1"/>
    <property type="match status" value="1"/>
</dbReference>
<dbReference type="GO" id="GO:0045454">
    <property type="term" value="P:cell redox homeostasis"/>
    <property type="evidence" value="ECO:0007669"/>
    <property type="project" value="TreeGrafter"/>
</dbReference>
<evidence type="ECO:0000313" key="5">
    <source>
        <dbReference type="EMBL" id="PQD94250.1"/>
    </source>
</evidence>
<evidence type="ECO:0000256" key="2">
    <source>
        <dbReference type="ARBA" id="ARBA00023157"/>
    </source>
</evidence>
<organism evidence="5 6">
    <name type="scientific">Pradoshia eiseniae</name>
    <dbReference type="NCBI Taxonomy" id="2064768"/>
    <lineage>
        <taxon>Bacteria</taxon>
        <taxon>Bacillati</taxon>
        <taxon>Bacillota</taxon>
        <taxon>Bacilli</taxon>
        <taxon>Bacillales</taxon>
        <taxon>Bacillaceae</taxon>
        <taxon>Pradoshia</taxon>
    </lineage>
</organism>
<dbReference type="PANTHER" id="PTHR45663:SF11">
    <property type="entry name" value="GEO12009P1"/>
    <property type="match status" value="1"/>
</dbReference>
<name>A0A2S7MWX2_9BACI</name>
<dbReference type="GO" id="GO:0005829">
    <property type="term" value="C:cytosol"/>
    <property type="evidence" value="ECO:0007669"/>
    <property type="project" value="TreeGrafter"/>
</dbReference>
<dbReference type="EMBL" id="PKOZ01000012">
    <property type="protein sequence ID" value="PQD94250.1"/>
    <property type="molecule type" value="Genomic_DNA"/>
</dbReference>
<accession>A0A2S7MWX2</accession>
<dbReference type="PROSITE" id="PS51352">
    <property type="entry name" value="THIOREDOXIN_2"/>
    <property type="match status" value="1"/>
</dbReference>